<feature type="binding site" evidence="5">
    <location>
        <position position="168"/>
    </location>
    <ligand>
        <name>Mn(2+)</name>
        <dbReference type="ChEBI" id="CHEBI:29035"/>
        <label>1</label>
    </ligand>
</feature>
<feature type="binding site" evidence="5">
    <location>
        <position position="166"/>
    </location>
    <ligand>
        <name>Mn(2+)</name>
        <dbReference type="ChEBI" id="CHEBI:29035"/>
        <label>2</label>
    </ligand>
</feature>
<dbReference type="NCBIfam" id="TIGR01227">
    <property type="entry name" value="hutG"/>
    <property type="match status" value="1"/>
</dbReference>
<evidence type="ECO:0000313" key="8">
    <source>
        <dbReference type="EMBL" id="SUB57899.1"/>
    </source>
</evidence>
<evidence type="ECO:0000256" key="5">
    <source>
        <dbReference type="HAMAP-Rule" id="MF_00737"/>
    </source>
</evidence>
<comment type="cofactor">
    <cofactor evidence="5">
        <name>Mn(2+)</name>
        <dbReference type="ChEBI" id="CHEBI:29035"/>
    </cofactor>
    <text evidence="5">Binds 2 manganese ions per subunit.</text>
</comment>
<dbReference type="CDD" id="cd09988">
    <property type="entry name" value="Formimidoylglutamase"/>
    <property type="match status" value="1"/>
</dbReference>
<evidence type="ECO:0000313" key="9">
    <source>
        <dbReference type="Proteomes" id="UP000255517"/>
    </source>
</evidence>
<dbReference type="HAMAP" id="MF_00737">
    <property type="entry name" value="Formimidoylglutam"/>
    <property type="match status" value="1"/>
</dbReference>
<sequence length="335" mass="37587">MIKYYTPQDMTLWSGRIDDENDFSAFRWHQWVQRIDLNDDSLKPFDGKLGFGILGFESDQGIELNKGRYGASAGPFAIRKELSKLPCQFNQNTKIFDCGNVTSKYTSLVEAQNALADAVKKILSLNLFPILLGGGHEIAFGHYKGLSNYLMDKEKKNLGIVSFDAHFDLRPYDKEKGGTSGTMFRQIADLCEERGDKYNYFVMGIQKHSNTQSLFDTADNLGAHYILAKDIINSDIHKIEQKLEDYIKDLDEIYITICSDVLSTAYAPGVSAPQPLGLDPEKILILLKKVLQSGKVLSFDIAEVSPRFDHDSITANMASILIYTVVTSLANHIFD</sequence>
<dbReference type="InterPro" id="IPR006035">
    <property type="entry name" value="Ureohydrolase"/>
</dbReference>
<feature type="binding site" evidence="5">
    <location>
        <position position="164"/>
    </location>
    <ligand>
        <name>Mn(2+)</name>
        <dbReference type="ChEBI" id="CHEBI:29035"/>
        <label>1</label>
    </ligand>
</feature>
<protein>
    <recommendedName>
        <fullName evidence="5 6">Formimidoylglutamase</fullName>
        <ecNumber evidence="5 6">3.5.3.8</ecNumber>
    </recommendedName>
    <alternativeName>
        <fullName evidence="5">Formiminoglutamase</fullName>
    </alternativeName>
    <alternativeName>
        <fullName evidence="5">Formiminoglutamate hydrolase</fullName>
    </alternativeName>
</protein>
<dbReference type="UniPathway" id="UPA00379">
    <property type="reaction ID" value="UER00552"/>
</dbReference>
<dbReference type="EMBL" id="UGSZ01000001">
    <property type="protein sequence ID" value="SUB57899.1"/>
    <property type="molecule type" value="Genomic_DNA"/>
</dbReference>
<evidence type="ECO:0000256" key="2">
    <source>
        <dbReference type="ARBA" id="ARBA00022801"/>
    </source>
</evidence>
<dbReference type="OrthoDB" id="9788689at2"/>
<accession>A0A379C700</accession>
<dbReference type="GO" id="GO:0019557">
    <property type="term" value="P:L-histidine catabolic process to glutamate and formate"/>
    <property type="evidence" value="ECO:0007669"/>
    <property type="project" value="UniProtKB-UniPathway"/>
</dbReference>
<dbReference type="InterPro" id="IPR005923">
    <property type="entry name" value="HutG"/>
</dbReference>
<comment type="catalytic activity">
    <reaction evidence="5">
        <text>N-formimidoyl-L-glutamate + H2O = formamide + L-glutamate</text>
        <dbReference type="Rhea" id="RHEA:22492"/>
        <dbReference type="ChEBI" id="CHEBI:15377"/>
        <dbReference type="ChEBI" id="CHEBI:16397"/>
        <dbReference type="ChEBI" id="CHEBI:29985"/>
        <dbReference type="ChEBI" id="CHEBI:58928"/>
        <dbReference type="EC" id="3.5.3.8"/>
    </reaction>
</comment>
<evidence type="ECO:0000256" key="6">
    <source>
        <dbReference type="NCBIfam" id="TIGR01227"/>
    </source>
</evidence>
<feature type="binding site" evidence="5">
    <location>
        <position position="260"/>
    </location>
    <ligand>
        <name>Mn(2+)</name>
        <dbReference type="ChEBI" id="CHEBI:29035"/>
        <label>2</label>
    </ligand>
</feature>
<dbReference type="GO" id="GO:0019556">
    <property type="term" value="P:L-histidine catabolic process to glutamate and formamide"/>
    <property type="evidence" value="ECO:0007669"/>
    <property type="project" value="UniProtKB-UniRule"/>
</dbReference>
<organism evidence="8 9">
    <name type="scientific">Peptoniphilus lacrimalis</name>
    <dbReference type="NCBI Taxonomy" id="33031"/>
    <lineage>
        <taxon>Bacteria</taxon>
        <taxon>Bacillati</taxon>
        <taxon>Bacillota</taxon>
        <taxon>Tissierellia</taxon>
        <taxon>Tissierellales</taxon>
        <taxon>Peptoniphilaceae</taxon>
        <taxon>Peptoniphilus</taxon>
    </lineage>
</organism>
<feature type="binding site" evidence="5">
    <location>
        <position position="258"/>
    </location>
    <ligand>
        <name>Mn(2+)</name>
        <dbReference type="ChEBI" id="CHEBI:29035"/>
        <label>1</label>
    </ligand>
</feature>
<keyword evidence="3 5" id="KW-0369">Histidine metabolism</keyword>
<comment type="function">
    <text evidence="5">Catalyzes the conversion of N-formimidoyl-L-glutamate to L-glutamate and formamide.</text>
</comment>
<dbReference type="RefSeq" id="WP_009344747.1">
    <property type="nucleotide sequence ID" value="NZ_CAMUOS010000010.1"/>
</dbReference>
<dbReference type="InterPro" id="IPR023696">
    <property type="entry name" value="Ureohydrolase_dom_sf"/>
</dbReference>
<dbReference type="STRING" id="1122949.GCA_000378725_00003"/>
<comment type="similarity">
    <text evidence="5 7">Belongs to the arginase family.</text>
</comment>
<dbReference type="SUPFAM" id="SSF52768">
    <property type="entry name" value="Arginase/deacetylase"/>
    <property type="match status" value="1"/>
</dbReference>
<feature type="binding site" evidence="5">
    <location>
        <position position="136"/>
    </location>
    <ligand>
        <name>Mn(2+)</name>
        <dbReference type="ChEBI" id="CHEBI:29035"/>
        <label>1</label>
    </ligand>
</feature>
<dbReference type="GO" id="GO:0030145">
    <property type="term" value="F:manganese ion binding"/>
    <property type="evidence" value="ECO:0007669"/>
    <property type="project" value="UniProtKB-UniRule"/>
</dbReference>
<gene>
    <name evidence="5 8" type="primary">hutG</name>
    <name evidence="8" type="ORF">NCTC13149_01760</name>
</gene>
<dbReference type="PROSITE" id="PS51409">
    <property type="entry name" value="ARGINASE_2"/>
    <property type="match status" value="1"/>
</dbReference>
<dbReference type="GO" id="GO:0050415">
    <property type="term" value="F:formimidoylglutamase activity"/>
    <property type="evidence" value="ECO:0007669"/>
    <property type="project" value="UniProtKB-UniRule"/>
</dbReference>
<reference evidence="8 9" key="1">
    <citation type="submission" date="2018-06" db="EMBL/GenBank/DDBJ databases">
        <authorList>
            <consortium name="Pathogen Informatics"/>
            <person name="Doyle S."/>
        </authorList>
    </citation>
    <scope>NUCLEOTIDE SEQUENCE [LARGE SCALE GENOMIC DNA]</scope>
    <source>
        <strain evidence="8 9">NCTC13149</strain>
    </source>
</reference>
<dbReference type="PANTHER" id="PTHR11358">
    <property type="entry name" value="ARGINASE/AGMATINASE"/>
    <property type="match status" value="1"/>
</dbReference>
<comment type="pathway">
    <text evidence="5">Amino-acid degradation; L-histidine degradation into L-glutamate; L-glutamate from N-formimidoyl-L-glutamate (hydrolase route): step 1/1.</text>
</comment>
<feature type="binding site" evidence="5">
    <location>
        <position position="164"/>
    </location>
    <ligand>
        <name>Mn(2+)</name>
        <dbReference type="ChEBI" id="CHEBI:29035"/>
        <label>2</label>
    </ligand>
</feature>
<dbReference type="GO" id="GO:0033389">
    <property type="term" value="P:putrescine biosynthetic process from arginine, via agmatine"/>
    <property type="evidence" value="ECO:0007669"/>
    <property type="project" value="TreeGrafter"/>
</dbReference>
<keyword evidence="4 5" id="KW-0464">Manganese</keyword>
<evidence type="ECO:0000256" key="3">
    <source>
        <dbReference type="ARBA" id="ARBA00022808"/>
    </source>
</evidence>
<dbReference type="PANTHER" id="PTHR11358:SF35">
    <property type="entry name" value="FORMIMIDOYLGLUTAMASE"/>
    <property type="match status" value="1"/>
</dbReference>
<dbReference type="Proteomes" id="UP000255517">
    <property type="component" value="Unassembled WGS sequence"/>
</dbReference>
<evidence type="ECO:0000256" key="7">
    <source>
        <dbReference type="PROSITE-ProRule" id="PRU00742"/>
    </source>
</evidence>
<evidence type="ECO:0000256" key="4">
    <source>
        <dbReference type="ARBA" id="ARBA00023211"/>
    </source>
</evidence>
<dbReference type="EC" id="3.5.3.8" evidence="5 6"/>
<feature type="binding site" evidence="5">
    <location>
        <position position="258"/>
    </location>
    <ligand>
        <name>Mn(2+)</name>
        <dbReference type="ChEBI" id="CHEBI:29035"/>
        <label>2</label>
    </ligand>
</feature>
<evidence type="ECO:0000256" key="1">
    <source>
        <dbReference type="ARBA" id="ARBA00022723"/>
    </source>
</evidence>
<name>A0A379C700_9FIRM</name>
<dbReference type="Pfam" id="PF00491">
    <property type="entry name" value="Arginase"/>
    <property type="match status" value="1"/>
</dbReference>
<proteinExistence type="inferred from homology"/>
<keyword evidence="1 5" id="KW-0479">Metal-binding</keyword>
<dbReference type="GO" id="GO:0008783">
    <property type="term" value="F:agmatinase activity"/>
    <property type="evidence" value="ECO:0007669"/>
    <property type="project" value="TreeGrafter"/>
</dbReference>
<keyword evidence="2 5" id="KW-0378">Hydrolase</keyword>
<dbReference type="Gene3D" id="3.40.800.10">
    <property type="entry name" value="Ureohydrolase domain"/>
    <property type="match status" value="1"/>
</dbReference>
<dbReference type="AlphaFoldDB" id="A0A379C700"/>